<evidence type="ECO:0000313" key="2">
    <source>
        <dbReference type="EMBL" id="JAS95910.1"/>
    </source>
</evidence>
<dbReference type="InterPro" id="IPR036514">
    <property type="entry name" value="SGNH_hydro_sf"/>
</dbReference>
<dbReference type="EMBL" id="GECU01011796">
    <property type="protein sequence ID" value="JAS95910.1"/>
    <property type="molecule type" value="Transcribed_RNA"/>
</dbReference>
<dbReference type="InterPro" id="IPR013830">
    <property type="entry name" value="SGNH_hydro"/>
</dbReference>
<sequence length="175" mass="19426">AEQMGQRLKNVSTIAKNPKTVVLHFGSNDLDCLGNSEDVMGAMCKLIRIAKKTFSGKPIIVNSIIARRNTPQSLLQRTNQNIRWACKELKAVYLDVGKYINDSCLSRDGVHLNRKGSMTVSKIINKAILICAQPKLKILLKNSENTKLTNNNAQDKLTSTKSITVIEANMSKEIK</sequence>
<feature type="domain" description="SGNH hydrolase-type esterase" evidence="1">
    <location>
        <begin position="4"/>
        <end position="116"/>
    </location>
</feature>
<feature type="non-terminal residue" evidence="2">
    <location>
        <position position="1"/>
    </location>
</feature>
<reference evidence="2" key="1">
    <citation type="submission" date="2015-11" db="EMBL/GenBank/DDBJ databases">
        <title>De novo transcriptome assembly of four potential Pierce s Disease insect vectors from Arizona vineyards.</title>
        <authorList>
            <person name="Tassone E.E."/>
        </authorList>
    </citation>
    <scope>NUCLEOTIDE SEQUENCE</scope>
</reference>
<protein>
    <recommendedName>
        <fullName evidence="1">SGNH hydrolase-type esterase domain-containing protein</fullName>
    </recommendedName>
</protein>
<proteinExistence type="predicted"/>
<dbReference type="Gene3D" id="3.40.50.1110">
    <property type="entry name" value="SGNH hydrolase"/>
    <property type="match status" value="1"/>
</dbReference>
<dbReference type="SUPFAM" id="SSF52266">
    <property type="entry name" value="SGNH hydrolase"/>
    <property type="match status" value="1"/>
</dbReference>
<feature type="non-terminal residue" evidence="2">
    <location>
        <position position="175"/>
    </location>
</feature>
<name>A0A1B6J9Q1_9HEMI</name>
<accession>A0A1B6J9Q1</accession>
<gene>
    <name evidence="2" type="ORF">g.211</name>
</gene>
<organism evidence="2">
    <name type="scientific">Homalodisca liturata</name>
    <dbReference type="NCBI Taxonomy" id="320908"/>
    <lineage>
        <taxon>Eukaryota</taxon>
        <taxon>Metazoa</taxon>
        <taxon>Ecdysozoa</taxon>
        <taxon>Arthropoda</taxon>
        <taxon>Hexapoda</taxon>
        <taxon>Insecta</taxon>
        <taxon>Pterygota</taxon>
        <taxon>Neoptera</taxon>
        <taxon>Paraneoptera</taxon>
        <taxon>Hemiptera</taxon>
        <taxon>Auchenorrhyncha</taxon>
        <taxon>Membracoidea</taxon>
        <taxon>Cicadellidae</taxon>
        <taxon>Cicadellinae</taxon>
        <taxon>Proconiini</taxon>
        <taxon>Homalodisca</taxon>
    </lineage>
</organism>
<evidence type="ECO:0000259" key="1">
    <source>
        <dbReference type="Pfam" id="PF13472"/>
    </source>
</evidence>
<dbReference type="Pfam" id="PF13472">
    <property type="entry name" value="Lipase_GDSL_2"/>
    <property type="match status" value="1"/>
</dbReference>
<dbReference type="AlphaFoldDB" id="A0A1B6J9Q1"/>